<dbReference type="HOGENOM" id="CLU_2100925_0_0_1"/>
<accession>A0A0E0P4S3</accession>
<evidence type="ECO:0000313" key="1">
    <source>
        <dbReference type="EnsemblPlants" id="ORUFI04G01430.1"/>
    </source>
</evidence>
<dbReference type="EnsemblPlants" id="ORUFI04G01430.1">
    <property type="protein sequence ID" value="ORUFI04G01430.1"/>
    <property type="gene ID" value="ORUFI04G01430"/>
</dbReference>
<dbReference type="Gramene" id="ORUFI04G01430.1">
    <property type="protein sequence ID" value="ORUFI04G01430.1"/>
    <property type="gene ID" value="ORUFI04G01430"/>
</dbReference>
<evidence type="ECO:0008006" key="3">
    <source>
        <dbReference type="Google" id="ProtNLM"/>
    </source>
</evidence>
<name>A0A0E0P4S3_ORYRU</name>
<proteinExistence type="predicted"/>
<dbReference type="InterPro" id="IPR029058">
    <property type="entry name" value="AB_hydrolase_fold"/>
</dbReference>
<dbReference type="Proteomes" id="UP000008022">
    <property type="component" value="Unassembled WGS sequence"/>
</dbReference>
<organism evidence="1 2">
    <name type="scientific">Oryza rufipogon</name>
    <name type="common">Brownbeard rice</name>
    <name type="synonym">Asian wild rice</name>
    <dbReference type="NCBI Taxonomy" id="4529"/>
    <lineage>
        <taxon>Eukaryota</taxon>
        <taxon>Viridiplantae</taxon>
        <taxon>Streptophyta</taxon>
        <taxon>Embryophyta</taxon>
        <taxon>Tracheophyta</taxon>
        <taxon>Spermatophyta</taxon>
        <taxon>Magnoliopsida</taxon>
        <taxon>Liliopsida</taxon>
        <taxon>Poales</taxon>
        <taxon>Poaceae</taxon>
        <taxon>BOP clade</taxon>
        <taxon>Oryzoideae</taxon>
        <taxon>Oryzeae</taxon>
        <taxon>Oryzinae</taxon>
        <taxon>Oryza</taxon>
    </lineage>
</organism>
<evidence type="ECO:0000313" key="2">
    <source>
        <dbReference type="Proteomes" id="UP000008022"/>
    </source>
</evidence>
<protein>
    <recommendedName>
        <fullName evidence="3">Peptidase S9 prolyl oligopeptidase catalytic domain-containing protein</fullName>
    </recommendedName>
</protein>
<reference evidence="1" key="2">
    <citation type="submission" date="2015-06" db="UniProtKB">
        <authorList>
            <consortium name="EnsemblPlants"/>
        </authorList>
    </citation>
    <scope>IDENTIFICATION</scope>
</reference>
<keyword evidence="2" id="KW-1185">Reference proteome</keyword>
<sequence>MSVVYTITLSTRRRGECDDGGPLLQLGYSSQVSDLIKLGDHLSEREDADLCRIGITGESLGASIVVVRSSTAVQSAAPYAGPLTSRTFTTRAPGKSRSEVWGQCGRKTFASLCFDF</sequence>
<dbReference type="Gene3D" id="3.40.50.1820">
    <property type="entry name" value="alpha/beta hydrolase"/>
    <property type="match status" value="1"/>
</dbReference>
<dbReference type="AlphaFoldDB" id="A0A0E0P4S3"/>
<reference evidence="2" key="1">
    <citation type="submission" date="2013-06" db="EMBL/GenBank/DDBJ databases">
        <authorList>
            <person name="Zhao Q."/>
        </authorList>
    </citation>
    <scope>NUCLEOTIDE SEQUENCE</scope>
    <source>
        <strain evidence="2">cv. W1943</strain>
    </source>
</reference>
<dbReference type="SUPFAM" id="SSF53474">
    <property type="entry name" value="alpha/beta-Hydrolases"/>
    <property type="match status" value="1"/>
</dbReference>